<dbReference type="GO" id="GO:0005789">
    <property type="term" value="C:endoplasmic reticulum membrane"/>
    <property type="evidence" value="ECO:0007669"/>
    <property type="project" value="TreeGrafter"/>
</dbReference>
<organism evidence="2 3">
    <name type="scientific">Phakopsora pachyrhizi</name>
    <name type="common">Asian soybean rust disease fungus</name>
    <dbReference type="NCBI Taxonomy" id="170000"/>
    <lineage>
        <taxon>Eukaryota</taxon>
        <taxon>Fungi</taxon>
        <taxon>Dikarya</taxon>
        <taxon>Basidiomycota</taxon>
        <taxon>Pucciniomycotina</taxon>
        <taxon>Pucciniomycetes</taxon>
        <taxon>Pucciniales</taxon>
        <taxon>Phakopsoraceae</taxon>
        <taxon>Phakopsora</taxon>
    </lineage>
</organism>
<feature type="transmembrane region" description="Helical" evidence="1">
    <location>
        <begin position="94"/>
        <end position="113"/>
    </location>
</feature>
<name>A0AAV0AFA4_PHAPC</name>
<feature type="transmembrane region" description="Helical" evidence="1">
    <location>
        <begin position="14"/>
        <end position="36"/>
    </location>
</feature>
<dbReference type="AlphaFoldDB" id="A0AAV0AFA4"/>
<dbReference type="InterPro" id="IPR013248">
    <property type="entry name" value="Psh3/Shr3"/>
</dbReference>
<gene>
    <name evidence="2" type="ORF">PPACK8108_LOCUS144</name>
</gene>
<evidence type="ECO:0000313" key="3">
    <source>
        <dbReference type="Proteomes" id="UP001153365"/>
    </source>
</evidence>
<dbReference type="SMART" id="SM00786">
    <property type="entry name" value="SHR3_chaperone"/>
    <property type="match status" value="1"/>
</dbReference>
<keyword evidence="1" id="KW-1133">Transmembrane helix</keyword>
<feature type="transmembrane region" description="Helical" evidence="1">
    <location>
        <begin position="208"/>
        <end position="229"/>
    </location>
</feature>
<proteinExistence type="predicted"/>
<keyword evidence="3" id="KW-1185">Reference proteome</keyword>
<reference evidence="2" key="1">
    <citation type="submission" date="2022-06" db="EMBL/GenBank/DDBJ databases">
        <authorList>
            <consortium name="SYNGENTA / RWTH Aachen University"/>
        </authorList>
    </citation>
    <scope>NUCLEOTIDE SEQUENCE</scope>
</reference>
<sequence>MGSDQTFNSSINSFSTSILLSSVGFLLGTLFMALITDHGLLYTGQRTTSEAYLRAEHFYLTLWTSPLAVKALFHIVLLTPIFTLSIRLSRFTQSALYFDGISLLLSLIVLGLYTGSTIPNLRKLASSPSDQSFIKMIFESNGNLKDLLNTQFDPSSPLSFFNRFLVLMSYPTTIILKPELNSNTNSEAGLKLGEREGEGLEESARRELLSVTAAGHSIAIFLLIGVLILQAGKVYAEHEEFKLLKKFEKDQEKVKKDQ</sequence>
<dbReference type="EMBL" id="CALTRL010000009">
    <property type="protein sequence ID" value="CAH7665851.1"/>
    <property type="molecule type" value="Genomic_DNA"/>
</dbReference>
<dbReference type="Proteomes" id="UP001153365">
    <property type="component" value="Unassembled WGS sequence"/>
</dbReference>
<dbReference type="GO" id="GO:0051082">
    <property type="term" value="F:unfolded protein binding"/>
    <property type="evidence" value="ECO:0007669"/>
    <property type="project" value="TreeGrafter"/>
</dbReference>
<evidence type="ECO:0000256" key="1">
    <source>
        <dbReference type="SAM" id="Phobius"/>
    </source>
</evidence>
<protein>
    <submittedName>
        <fullName evidence="2">Shr3 amino acid permease chaperone</fullName>
    </submittedName>
</protein>
<evidence type="ECO:0000313" key="2">
    <source>
        <dbReference type="EMBL" id="CAH7665851.1"/>
    </source>
</evidence>
<keyword evidence="1" id="KW-0812">Transmembrane</keyword>
<comment type="caution">
    <text evidence="2">The sequence shown here is derived from an EMBL/GenBank/DDBJ whole genome shotgun (WGS) entry which is preliminary data.</text>
</comment>
<dbReference type="GO" id="GO:0006888">
    <property type="term" value="P:endoplasmic reticulum to Golgi vesicle-mediated transport"/>
    <property type="evidence" value="ECO:0007669"/>
    <property type="project" value="TreeGrafter"/>
</dbReference>
<feature type="transmembrane region" description="Helical" evidence="1">
    <location>
        <begin position="57"/>
        <end position="82"/>
    </location>
</feature>
<accession>A0AAV0AFA4</accession>
<dbReference type="PANTHER" id="PTHR28228">
    <property type="entry name" value="SECRETORY COMPONENT PROTEIN SHR3"/>
    <property type="match status" value="1"/>
</dbReference>
<dbReference type="Pfam" id="PF08229">
    <property type="entry name" value="SHR3_chaperone"/>
    <property type="match status" value="1"/>
</dbReference>
<dbReference type="PANTHER" id="PTHR28228:SF1">
    <property type="entry name" value="SECRETORY COMPONENT PROTEIN SHR3"/>
    <property type="match status" value="1"/>
</dbReference>
<keyword evidence="1" id="KW-0472">Membrane</keyword>